<feature type="domain" description="Helix-hairpin-helix DNA-binding motif class 1" evidence="7">
    <location>
        <begin position="108"/>
        <end position="127"/>
    </location>
</feature>
<dbReference type="EMBL" id="RAQO01000004">
    <property type="protein sequence ID" value="RKF19683.1"/>
    <property type="molecule type" value="Genomic_DNA"/>
</dbReference>
<comment type="function">
    <text evidence="6">The RuvA-RuvB-RuvC complex processes Holliday junction (HJ) DNA during genetic recombination and DNA repair, while the RuvA-RuvB complex plays an important role in the rescue of blocked DNA replication forks via replication fork reversal (RFR). RuvA specifically binds to HJ cruciform DNA, conferring on it an open structure. The RuvB hexamer acts as an ATP-dependent pump, pulling dsDNA into and through the RuvAB complex. HJ branch migration allows RuvC to scan DNA until it finds its consensus sequence, where it cleaves and resolves the cruciform DNA.</text>
</comment>
<dbReference type="Pfam" id="PF14520">
    <property type="entry name" value="HHH_5"/>
    <property type="match status" value="1"/>
</dbReference>
<dbReference type="NCBIfam" id="TIGR00084">
    <property type="entry name" value="ruvA"/>
    <property type="match status" value="1"/>
</dbReference>
<dbReference type="GO" id="GO:0009378">
    <property type="term" value="F:four-way junction helicase activity"/>
    <property type="evidence" value="ECO:0007669"/>
    <property type="project" value="InterPro"/>
</dbReference>
<evidence type="ECO:0000256" key="4">
    <source>
        <dbReference type="ARBA" id="ARBA00023172"/>
    </source>
</evidence>
<dbReference type="InterPro" id="IPR010994">
    <property type="entry name" value="RuvA_2-like"/>
</dbReference>
<evidence type="ECO:0000256" key="6">
    <source>
        <dbReference type="HAMAP-Rule" id="MF_00031"/>
    </source>
</evidence>
<comment type="subunit">
    <text evidence="6">Homotetramer. Forms an RuvA(8)-RuvB(12)-Holliday junction (HJ) complex. HJ DNA is sandwiched between 2 RuvA tetramers; dsDNA enters through RuvA and exits via RuvB. An RuvB hexamer assembles on each DNA strand where it exits the tetramer. Each RuvB hexamer is contacted by two RuvA subunits (via domain III) on 2 adjacent RuvB subunits; this complex drives branch migration. In the full resolvosome a probable DNA-RuvA(4)-RuvB(12)-RuvC(2) complex forms which resolves the HJ.</text>
</comment>
<dbReference type="Gene3D" id="1.10.150.20">
    <property type="entry name" value="5' to 3' exonuclease, C-terminal subdomain"/>
    <property type="match status" value="1"/>
</dbReference>
<dbReference type="SUPFAM" id="SSF47781">
    <property type="entry name" value="RuvA domain 2-like"/>
    <property type="match status" value="1"/>
</dbReference>
<proteinExistence type="inferred from homology"/>
<dbReference type="GO" id="GO:0005524">
    <property type="term" value="F:ATP binding"/>
    <property type="evidence" value="ECO:0007669"/>
    <property type="project" value="InterPro"/>
</dbReference>
<keyword evidence="3 6" id="KW-0238">DNA-binding</keyword>
<comment type="caution">
    <text evidence="6">Lacks conserved residue(s) required for the propagation of feature annotation.</text>
</comment>
<dbReference type="SUPFAM" id="SSF50249">
    <property type="entry name" value="Nucleic acid-binding proteins"/>
    <property type="match status" value="1"/>
</dbReference>
<dbReference type="SMART" id="SM00278">
    <property type="entry name" value="HhH1"/>
    <property type="match status" value="2"/>
</dbReference>
<evidence type="ECO:0000313" key="9">
    <source>
        <dbReference type="Proteomes" id="UP000286482"/>
    </source>
</evidence>
<dbReference type="Proteomes" id="UP000286482">
    <property type="component" value="Unassembled WGS sequence"/>
</dbReference>
<keyword evidence="4 6" id="KW-0233">DNA recombination</keyword>
<dbReference type="GO" id="GO:0048476">
    <property type="term" value="C:Holliday junction resolvase complex"/>
    <property type="evidence" value="ECO:0007669"/>
    <property type="project" value="UniProtKB-UniRule"/>
</dbReference>
<dbReference type="Pfam" id="PF01330">
    <property type="entry name" value="RuvA_N"/>
    <property type="match status" value="1"/>
</dbReference>
<reference evidence="8 9" key="1">
    <citation type="submission" date="2018-09" db="EMBL/GenBank/DDBJ databases">
        <authorList>
            <person name="Wang Z."/>
        </authorList>
    </citation>
    <scope>NUCLEOTIDE SEQUENCE [LARGE SCALE GENOMIC DNA]</scope>
    <source>
        <strain evidence="8 9">ALS 81</strain>
    </source>
</reference>
<keyword evidence="5 6" id="KW-0234">DNA repair</keyword>
<organism evidence="8 9">
    <name type="scientific">Alginatibacterium sediminis</name>
    <dbReference type="NCBI Taxonomy" id="2164068"/>
    <lineage>
        <taxon>Bacteria</taxon>
        <taxon>Pseudomonadati</taxon>
        <taxon>Pseudomonadota</taxon>
        <taxon>Gammaproteobacteria</taxon>
        <taxon>Alteromonadales</taxon>
        <taxon>Alteromonadaceae</taxon>
        <taxon>Alginatibacterium</taxon>
    </lineage>
</organism>
<dbReference type="GO" id="GO:0005737">
    <property type="term" value="C:cytoplasm"/>
    <property type="evidence" value="ECO:0007669"/>
    <property type="project" value="UniProtKB-SubCell"/>
</dbReference>
<evidence type="ECO:0000259" key="7">
    <source>
        <dbReference type="SMART" id="SM00278"/>
    </source>
</evidence>
<comment type="caution">
    <text evidence="8">The sequence shown here is derived from an EMBL/GenBank/DDBJ whole genome shotgun (WGS) entry which is preliminary data.</text>
</comment>
<evidence type="ECO:0000256" key="5">
    <source>
        <dbReference type="ARBA" id="ARBA00023204"/>
    </source>
</evidence>
<dbReference type="GO" id="GO:0000400">
    <property type="term" value="F:four-way junction DNA binding"/>
    <property type="evidence" value="ECO:0007669"/>
    <property type="project" value="UniProtKB-UniRule"/>
</dbReference>
<comment type="similarity">
    <text evidence="6">Belongs to the RuvA family.</text>
</comment>
<dbReference type="SUPFAM" id="SSF46929">
    <property type="entry name" value="DNA helicase RuvA subunit, C-terminal domain"/>
    <property type="match status" value="1"/>
</dbReference>
<evidence type="ECO:0000256" key="1">
    <source>
        <dbReference type="ARBA" id="ARBA00022490"/>
    </source>
</evidence>
<dbReference type="InterPro" id="IPR013849">
    <property type="entry name" value="DNA_helicase_Holl-junc_RuvA_I"/>
</dbReference>
<dbReference type="InterPro" id="IPR012340">
    <property type="entry name" value="NA-bd_OB-fold"/>
</dbReference>
<gene>
    <name evidence="6 8" type="primary">ruvA</name>
    <name evidence="8" type="ORF">DBZ36_04240</name>
</gene>
<feature type="region of interest" description="Domain I" evidence="6">
    <location>
        <begin position="1"/>
        <end position="64"/>
    </location>
</feature>
<comment type="domain">
    <text evidence="6">Has three domains with a flexible linker between the domains II and III and assumes an 'L' shape. Domain III is highly mobile and contacts RuvB.</text>
</comment>
<evidence type="ECO:0000256" key="3">
    <source>
        <dbReference type="ARBA" id="ARBA00023125"/>
    </source>
</evidence>
<comment type="subcellular location">
    <subcellularLocation>
        <location evidence="6">Cytoplasm</location>
    </subcellularLocation>
</comment>
<dbReference type="HAMAP" id="MF_00031">
    <property type="entry name" value="DNA_HJ_migration_RuvA"/>
    <property type="match status" value="1"/>
</dbReference>
<protein>
    <recommendedName>
        <fullName evidence="6">Holliday junction branch migration complex subunit RuvA</fullName>
    </recommendedName>
</protein>
<keyword evidence="1 6" id="KW-0963">Cytoplasm</keyword>
<evidence type="ECO:0000313" key="8">
    <source>
        <dbReference type="EMBL" id="RKF19683.1"/>
    </source>
</evidence>
<dbReference type="GO" id="GO:0006310">
    <property type="term" value="P:DNA recombination"/>
    <property type="evidence" value="ECO:0007669"/>
    <property type="project" value="UniProtKB-UniRule"/>
</dbReference>
<keyword evidence="9" id="KW-1185">Reference proteome</keyword>
<sequence>MISKIRGLLDEKNPPFIVIDVAGIGYEIQMPMSCFYELPQAGEAVSVLTHFVVREDAQLLYGFTDQSSRKLFRELIKVNGIGPKVALAILSGLNSSEFVLAVQQDSLTSLTKIPGVGKKTAERLLVEMKDKLKDWQVSGDQASNLKLMQANGEMGGALAKPEDEALAALEALGYKAAMAQRVLKQVQRDGMTSEQLIRESLKAML</sequence>
<dbReference type="InterPro" id="IPR003583">
    <property type="entry name" value="Hlx-hairpin-Hlx_DNA-bd_motif"/>
</dbReference>
<accession>A0A420EG90</accession>
<dbReference type="RefSeq" id="WP_120353688.1">
    <property type="nucleotide sequence ID" value="NZ_RAQO01000004.1"/>
</dbReference>
<keyword evidence="2 6" id="KW-0227">DNA damage</keyword>
<dbReference type="AlphaFoldDB" id="A0A420EG90"/>
<dbReference type="Gene3D" id="1.10.8.10">
    <property type="entry name" value="DNA helicase RuvA subunit, C-terminal domain"/>
    <property type="match status" value="1"/>
</dbReference>
<dbReference type="InterPro" id="IPR036267">
    <property type="entry name" value="RuvA_C_sf"/>
</dbReference>
<name>A0A420EG90_9ALTE</name>
<dbReference type="Pfam" id="PF07499">
    <property type="entry name" value="RuvA_C"/>
    <property type="match status" value="1"/>
</dbReference>
<feature type="domain" description="Helix-hairpin-helix DNA-binding motif class 1" evidence="7">
    <location>
        <begin position="73"/>
        <end position="92"/>
    </location>
</feature>
<dbReference type="GO" id="GO:0006281">
    <property type="term" value="P:DNA repair"/>
    <property type="evidence" value="ECO:0007669"/>
    <property type="project" value="UniProtKB-UniRule"/>
</dbReference>
<dbReference type="GO" id="GO:0009379">
    <property type="term" value="C:Holliday junction helicase complex"/>
    <property type="evidence" value="ECO:0007669"/>
    <property type="project" value="InterPro"/>
</dbReference>
<feature type="region of interest" description="Domain III" evidence="6">
    <location>
        <begin position="159"/>
        <end position="205"/>
    </location>
</feature>
<dbReference type="InterPro" id="IPR011114">
    <property type="entry name" value="RuvA_C"/>
</dbReference>
<dbReference type="OrthoDB" id="5293449at2"/>
<evidence type="ECO:0000256" key="2">
    <source>
        <dbReference type="ARBA" id="ARBA00022763"/>
    </source>
</evidence>
<dbReference type="CDD" id="cd14332">
    <property type="entry name" value="UBA_RuvA_C"/>
    <property type="match status" value="1"/>
</dbReference>
<dbReference type="InterPro" id="IPR000085">
    <property type="entry name" value="RuvA"/>
</dbReference>
<dbReference type="Gene3D" id="2.40.50.140">
    <property type="entry name" value="Nucleic acid-binding proteins"/>
    <property type="match status" value="1"/>
</dbReference>